<reference evidence="2" key="1">
    <citation type="journal article" date="2019" name="Int. J. Syst. Evol. Microbiol.">
        <title>The Global Catalogue of Microorganisms (GCM) 10K type strain sequencing project: providing services to taxonomists for standard genome sequencing and annotation.</title>
        <authorList>
            <consortium name="The Broad Institute Genomics Platform"/>
            <consortium name="The Broad Institute Genome Sequencing Center for Infectious Disease"/>
            <person name="Wu L."/>
            <person name="Ma J."/>
        </authorList>
    </citation>
    <scope>NUCLEOTIDE SEQUENCE [LARGE SCALE GENOMIC DNA]</scope>
    <source>
        <strain evidence="2">JCM 17342</strain>
    </source>
</reference>
<dbReference type="EMBL" id="BAABAL010000009">
    <property type="protein sequence ID" value="GAA4008762.1"/>
    <property type="molecule type" value="Genomic_DNA"/>
</dbReference>
<sequence length="60" mass="6274">MRGPVVATALPGTAASVNATVSTVARACRIDRRAVTIVPIRSARTRSGFGHSELLTKQVV</sequence>
<evidence type="ECO:0000313" key="1">
    <source>
        <dbReference type="EMBL" id="GAA4008762.1"/>
    </source>
</evidence>
<organism evidence="1 2">
    <name type="scientific">Allokutzneria multivorans</name>
    <dbReference type="NCBI Taxonomy" id="1142134"/>
    <lineage>
        <taxon>Bacteria</taxon>
        <taxon>Bacillati</taxon>
        <taxon>Actinomycetota</taxon>
        <taxon>Actinomycetes</taxon>
        <taxon>Pseudonocardiales</taxon>
        <taxon>Pseudonocardiaceae</taxon>
        <taxon>Allokutzneria</taxon>
    </lineage>
</organism>
<keyword evidence="2" id="KW-1185">Reference proteome</keyword>
<protein>
    <submittedName>
        <fullName evidence="1">Uncharacterized protein</fullName>
    </submittedName>
</protein>
<dbReference type="Proteomes" id="UP001501747">
    <property type="component" value="Unassembled WGS sequence"/>
</dbReference>
<proteinExistence type="predicted"/>
<evidence type="ECO:0000313" key="2">
    <source>
        <dbReference type="Proteomes" id="UP001501747"/>
    </source>
</evidence>
<name>A0ABP7S9T3_9PSEU</name>
<gene>
    <name evidence="1" type="ORF">GCM10022247_33730</name>
</gene>
<comment type="caution">
    <text evidence="1">The sequence shown here is derived from an EMBL/GenBank/DDBJ whole genome shotgun (WGS) entry which is preliminary data.</text>
</comment>
<accession>A0ABP7S9T3</accession>